<dbReference type="OrthoDB" id="9804286at2"/>
<feature type="domain" description="THIF-type NAD/FAD binding fold" evidence="2">
    <location>
        <begin position="6"/>
        <end position="235"/>
    </location>
</feature>
<dbReference type="EC" id="2.7.7.73" evidence="3"/>
<dbReference type="EMBL" id="SRLS01000002">
    <property type="protein sequence ID" value="TGE19099.1"/>
    <property type="molecule type" value="Genomic_DNA"/>
</dbReference>
<dbReference type="AlphaFoldDB" id="A0A380FWV6"/>
<protein>
    <submittedName>
        <fullName evidence="4">Molybdopterin biosynthesis protein MoeB</fullName>
    </submittedName>
    <submittedName>
        <fullName evidence="3">Putative molybdopterin synthase sulfurylase</fullName>
        <ecNumber evidence="3">2.7.7.73</ecNumber>
    </submittedName>
</protein>
<dbReference type="Proteomes" id="UP000297598">
    <property type="component" value="Unassembled WGS sequence"/>
</dbReference>
<dbReference type="GO" id="GO:0016779">
    <property type="term" value="F:nucleotidyltransferase activity"/>
    <property type="evidence" value="ECO:0007669"/>
    <property type="project" value="UniProtKB-KW"/>
</dbReference>
<dbReference type="GO" id="GO:0008641">
    <property type="term" value="F:ubiquitin-like modifier activating enzyme activity"/>
    <property type="evidence" value="ECO:0007669"/>
    <property type="project" value="InterPro"/>
</dbReference>
<gene>
    <name evidence="3" type="primary">thiF</name>
    <name evidence="4" type="ORF">BJR09_01605</name>
    <name evidence="3" type="ORF">NCTC13830_00741</name>
</gene>
<dbReference type="CDD" id="cd00757">
    <property type="entry name" value="ThiF_MoeB_HesA_family"/>
    <property type="match status" value="1"/>
</dbReference>
<evidence type="ECO:0000259" key="2">
    <source>
        <dbReference type="Pfam" id="PF00899"/>
    </source>
</evidence>
<dbReference type="Gene3D" id="3.40.50.720">
    <property type="entry name" value="NAD(P)-binding Rossmann-like Domain"/>
    <property type="match status" value="1"/>
</dbReference>
<dbReference type="PANTHER" id="PTHR10953:SF102">
    <property type="entry name" value="ADENYLYLTRANSFERASE AND SULFURTRANSFERASE MOCS3"/>
    <property type="match status" value="1"/>
</dbReference>
<comment type="similarity">
    <text evidence="1">Belongs to the HesA/MoeB/ThiF family.</text>
</comment>
<keyword evidence="3" id="KW-0548">Nucleotidyltransferase</keyword>
<organism evidence="3 5">
    <name type="scientific">Staphylococcus petrasii</name>
    <dbReference type="NCBI Taxonomy" id="1276936"/>
    <lineage>
        <taxon>Bacteria</taxon>
        <taxon>Bacillati</taxon>
        <taxon>Bacillota</taxon>
        <taxon>Bacilli</taxon>
        <taxon>Bacillales</taxon>
        <taxon>Staphylococcaceae</taxon>
        <taxon>Staphylococcus</taxon>
    </lineage>
</organism>
<evidence type="ECO:0000313" key="6">
    <source>
        <dbReference type="Proteomes" id="UP000297598"/>
    </source>
</evidence>
<dbReference type="InterPro" id="IPR045886">
    <property type="entry name" value="ThiF/MoeB/HesA"/>
</dbReference>
<name>A0A380FWV6_9STAP</name>
<dbReference type="SUPFAM" id="SSF69572">
    <property type="entry name" value="Activating enzymes of the ubiquitin-like proteins"/>
    <property type="match status" value="1"/>
</dbReference>
<dbReference type="Proteomes" id="UP000254047">
    <property type="component" value="Unassembled WGS sequence"/>
</dbReference>
<dbReference type="InterPro" id="IPR000594">
    <property type="entry name" value="ThiF_NAD_FAD-bd"/>
</dbReference>
<dbReference type="PANTHER" id="PTHR10953">
    <property type="entry name" value="UBIQUITIN-ACTIVATING ENZYME E1"/>
    <property type="match status" value="1"/>
</dbReference>
<reference evidence="4 6" key="2">
    <citation type="submission" date="2019-04" db="EMBL/GenBank/DDBJ databases">
        <title>Genomic characterization of Staphylococcus petrasii strains.</title>
        <authorList>
            <person name="Vrbovska V."/>
            <person name="Kovarovic V."/>
            <person name="Maslanova I."/>
            <person name="Indrakova A."/>
            <person name="Petras P."/>
            <person name="Sedo O."/>
            <person name="Svec P."/>
            <person name="Fisarova L."/>
            <person name="Sedlacek I."/>
            <person name="Doskar J."/>
            <person name="Pantucek R."/>
        </authorList>
    </citation>
    <scope>NUCLEOTIDE SEQUENCE [LARGE SCALE GENOMIC DNA]</scope>
    <source>
        <strain evidence="4 6">P5404</strain>
    </source>
</reference>
<evidence type="ECO:0000256" key="1">
    <source>
        <dbReference type="ARBA" id="ARBA00009919"/>
    </source>
</evidence>
<proteinExistence type="inferred from homology"/>
<keyword evidence="6" id="KW-1185">Reference proteome</keyword>
<dbReference type="GO" id="GO:0005829">
    <property type="term" value="C:cytosol"/>
    <property type="evidence" value="ECO:0007669"/>
    <property type="project" value="TreeGrafter"/>
</dbReference>
<sequence length="334" mass="37796">MTQARYSRQILFKHIGETGQEEISHKHVLIIGMGALGTHVAEGLVRAGVKALTIVDRDYIEFSNLQRQTLFTEKDAEDMLPKVVAAKNHLTQINSDIHINAYIQHVDYYFLDTHAKDIDLIIDATDNFDTRQLINDYAYTTNIPWIYGGVVQSTYAQATFIPGTTPCFNCVMPQLPSINLTCDTVGVIQPAVTMTTSFQLRDALKLLTGNDIPTKLTYGDIWDASHYTIGFSRMHREDCPTCGSKQTFPYLNQNHTLYATLCGRDTVQYENPDITQDMIVTFLNDHNLKYKSNQYMVMFEFKGHRFVSFQGGRILVHGTTTTSEAINLINQLFG</sequence>
<keyword evidence="3" id="KW-0808">Transferase</keyword>
<dbReference type="GO" id="GO:0008146">
    <property type="term" value="F:sulfotransferase activity"/>
    <property type="evidence" value="ECO:0007669"/>
    <property type="project" value="TreeGrafter"/>
</dbReference>
<evidence type="ECO:0000313" key="3">
    <source>
        <dbReference type="EMBL" id="SUM43215.1"/>
    </source>
</evidence>
<dbReference type="FunFam" id="3.40.50.720:FF:000080">
    <property type="entry name" value="Thiazole biosynthesis adenylyltransferase ThiF"/>
    <property type="match status" value="1"/>
</dbReference>
<evidence type="ECO:0000313" key="4">
    <source>
        <dbReference type="EMBL" id="TGE19099.1"/>
    </source>
</evidence>
<evidence type="ECO:0000313" key="5">
    <source>
        <dbReference type="Proteomes" id="UP000254047"/>
    </source>
</evidence>
<accession>A0A380FWV6</accession>
<dbReference type="GO" id="GO:0004792">
    <property type="term" value="F:thiosulfate-cyanide sulfurtransferase activity"/>
    <property type="evidence" value="ECO:0007669"/>
    <property type="project" value="TreeGrafter"/>
</dbReference>
<reference evidence="3 5" key="1">
    <citation type="submission" date="2018-06" db="EMBL/GenBank/DDBJ databases">
        <authorList>
            <consortium name="Pathogen Informatics"/>
            <person name="Doyle S."/>
        </authorList>
    </citation>
    <scope>NUCLEOTIDE SEQUENCE [LARGE SCALE GENOMIC DNA]</scope>
    <source>
        <strain evidence="3 5">NCTC13830</strain>
    </source>
</reference>
<dbReference type="EMBL" id="UHDO01000001">
    <property type="protein sequence ID" value="SUM43215.1"/>
    <property type="molecule type" value="Genomic_DNA"/>
</dbReference>
<dbReference type="InterPro" id="IPR035985">
    <property type="entry name" value="Ubiquitin-activating_enz"/>
</dbReference>
<dbReference type="Pfam" id="PF00899">
    <property type="entry name" value="ThiF"/>
    <property type="match status" value="1"/>
</dbReference>
<dbReference type="RefSeq" id="WP_103298880.1">
    <property type="nucleotide sequence ID" value="NZ_PPQT01000128.1"/>
</dbReference>